<reference evidence="2" key="1">
    <citation type="submission" date="2020-05" db="EMBL/GenBank/DDBJ databases">
        <authorList>
            <person name="Chiriac C."/>
            <person name="Salcher M."/>
            <person name="Ghai R."/>
            <person name="Kavagutti S V."/>
        </authorList>
    </citation>
    <scope>NUCLEOTIDE SEQUENCE</scope>
</reference>
<evidence type="ECO:0000313" key="2">
    <source>
        <dbReference type="EMBL" id="CAB4627072.1"/>
    </source>
</evidence>
<feature type="transmembrane region" description="Helical" evidence="1">
    <location>
        <begin position="33"/>
        <end position="53"/>
    </location>
</feature>
<name>A0A6J6IQZ6_9ZZZZ</name>
<protein>
    <submittedName>
        <fullName evidence="2">Unannotated protein</fullName>
    </submittedName>
</protein>
<sequence length="68" mass="7214">MLAAAAGVTIVVWLIRVPQILMTDHGPDVNGTAFNIVHTLLGAVSIGLAALVWRIARPALRTEGDGRR</sequence>
<evidence type="ECO:0000256" key="1">
    <source>
        <dbReference type="SAM" id="Phobius"/>
    </source>
</evidence>
<dbReference type="EMBL" id="CAEZUP010000164">
    <property type="protein sequence ID" value="CAB4627072.1"/>
    <property type="molecule type" value="Genomic_DNA"/>
</dbReference>
<gene>
    <name evidence="2" type="ORF">UFOPK1835_02204</name>
</gene>
<organism evidence="2">
    <name type="scientific">freshwater metagenome</name>
    <dbReference type="NCBI Taxonomy" id="449393"/>
    <lineage>
        <taxon>unclassified sequences</taxon>
        <taxon>metagenomes</taxon>
        <taxon>ecological metagenomes</taxon>
    </lineage>
</organism>
<keyword evidence="1" id="KW-1133">Transmembrane helix</keyword>
<accession>A0A6J6IQZ6</accession>
<keyword evidence="1" id="KW-0472">Membrane</keyword>
<dbReference type="AlphaFoldDB" id="A0A6J6IQZ6"/>
<keyword evidence="1" id="KW-0812">Transmembrane</keyword>
<proteinExistence type="predicted"/>